<evidence type="ECO:0000256" key="2">
    <source>
        <dbReference type="SAM" id="Phobius"/>
    </source>
</evidence>
<organism evidence="3 4">
    <name type="scientific">Prototheca wickerhamii</name>
    <dbReference type="NCBI Taxonomy" id="3111"/>
    <lineage>
        <taxon>Eukaryota</taxon>
        <taxon>Viridiplantae</taxon>
        <taxon>Chlorophyta</taxon>
        <taxon>core chlorophytes</taxon>
        <taxon>Trebouxiophyceae</taxon>
        <taxon>Chlorellales</taxon>
        <taxon>Chlorellaceae</taxon>
        <taxon>Prototheca</taxon>
    </lineage>
</organism>
<comment type="caution">
    <text evidence="3">The sequence shown here is derived from an EMBL/GenBank/DDBJ whole genome shotgun (WGS) entry which is preliminary data.</text>
</comment>
<keyword evidence="2" id="KW-1133">Transmembrane helix</keyword>
<evidence type="ECO:0000313" key="4">
    <source>
        <dbReference type="Proteomes" id="UP001255856"/>
    </source>
</evidence>
<keyword evidence="2" id="KW-0812">Transmembrane</keyword>
<dbReference type="EMBL" id="JASFZW010000014">
    <property type="protein sequence ID" value="KAK2075630.1"/>
    <property type="molecule type" value="Genomic_DNA"/>
</dbReference>
<name>A0AAD9MIU1_PROWI</name>
<feature type="transmembrane region" description="Helical" evidence="2">
    <location>
        <begin position="63"/>
        <end position="81"/>
    </location>
</feature>
<reference evidence="3" key="1">
    <citation type="submission" date="2021-01" db="EMBL/GenBank/DDBJ databases">
        <authorList>
            <person name="Eckstrom K.M.E."/>
        </authorList>
    </citation>
    <scope>NUCLEOTIDE SEQUENCE</scope>
    <source>
        <strain evidence="3">UVCC 0001</strain>
    </source>
</reference>
<dbReference type="AlphaFoldDB" id="A0AAD9MIU1"/>
<proteinExistence type="predicted"/>
<keyword evidence="2" id="KW-0472">Membrane</keyword>
<gene>
    <name evidence="3" type="ORF">QBZ16_001738</name>
</gene>
<protein>
    <submittedName>
        <fullName evidence="3">Uncharacterized protein</fullName>
    </submittedName>
</protein>
<accession>A0AAD9MIU1</accession>
<evidence type="ECO:0000256" key="1">
    <source>
        <dbReference type="SAM" id="MobiDB-lite"/>
    </source>
</evidence>
<evidence type="ECO:0000313" key="3">
    <source>
        <dbReference type="EMBL" id="KAK2075630.1"/>
    </source>
</evidence>
<sequence>MSKKHQATMGTSASDIFKAQPVQEQPGRRTPNWRMMSPIVWAPIMYSMRHFTKGRVEPRTQHTLFLAATCLGLFHAGTVMFSDSTV</sequence>
<dbReference type="Proteomes" id="UP001255856">
    <property type="component" value="Unassembled WGS sequence"/>
</dbReference>
<keyword evidence="4" id="KW-1185">Reference proteome</keyword>
<feature type="region of interest" description="Disordered" evidence="1">
    <location>
        <begin position="1"/>
        <end position="31"/>
    </location>
</feature>